<dbReference type="OrthoDB" id="5416609at2759"/>
<dbReference type="Proteomes" id="UP000738349">
    <property type="component" value="Unassembled WGS sequence"/>
</dbReference>
<feature type="domain" description="Heterokaryon incompatibility" evidence="2">
    <location>
        <begin position="93"/>
        <end position="245"/>
    </location>
</feature>
<keyword evidence="4" id="KW-1185">Reference proteome</keyword>
<dbReference type="PANTHER" id="PTHR24148:SF64">
    <property type="entry name" value="HETEROKARYON INCOMPATIBILITY DOMAIN-CONTAINING PROTEIN"/>
    <property type="match status" value="1"/>
</dbReference>
<name>A0A9P9EYD7_9HYPO</name>
<protein>
    <submittedName>
        <fullName evidence="3">Heterokaryon incompatibility protein-domain-containing protein</fullName>
    </submittedName>
</protein>
<dbReference type="Pfam" id="PF26639">
    <property type="entry name" value="Het-6_barrel"/>
    <property type="match status" value="1"/>
</dbReference>
<dbReference type="Pfam" id="PF06985">
    <property type="entry name" value="HET"/>
    <property type="match status" value="1"/>
</dbReference>
<dbReference type="EMBL" id="JAGMUV010000007">
    <property type="protein sequence ID" value="KAH7148511.1"/>
    <property type="molecule type" value="Genomic_DNA"/>
</dbReference>
<dbReference type="InterPro" id="IPR052895">
    <property type="entry name" value="HetReg/Transcr_Mod"/>
</dbReference>
<feature type="region of interest" description="Disordered" evidence="1">
    <location>
        <begin position="1"/>
        <end position="20"/>
    </location>
</feature>
<reference evidence="3" key="1">
    <citation type="journal article" date="2021" name="Nat. Commun.">
        <title>Genetic determinants of endophytism in the Arabidopsis root mycobiome.</title>
        <authorList>
            <person name="Mesny F."/>
            <person name="Miyauchi S."/>
            <person name="Thiergart T."/>
            <person name="Pickel B."/>
            <person name="Atanasova L."/>
            <person name="Karlsson M."/>
            <person name="Huettel B."/>
            <person name="Barry K.W."/>
            <person name="Haridas S."/>
            <person name="Chen C."/>
            <person name="Bauer D."/>
            <person name="Andreopoulos W."/>
            <person name="Pangilinan J."/>
            <person name="LaButti K."/>
            <person name="Riley R."/>
            <person name="Lipzen A."/>
            <person name="Clum A."/>
            <person name="Drula E."/>
            <person name="Henrissat B."/>
            <person name="Kohler A."/>
            <person name="Grigoriev I.V."/>
            <person name="Martin F.M."/>
            <person name="Hacquard S."/>
        </authorList>
    </citation>
    <scope>NUCLEOTIDE SEQUENCE</scope>
    <source>
        <strain evidence="3">MPI-CAGE-AT-0147</strain>
    </source>
</reference>
<gene>
    <name evidence="3" type="ORF">EDB81DRAFT_792431</name>
</gene>
<dbReference type="AlphaFoldDB" id="A0A9P9EYD7"/>
<organism evidence="3 4">
    <name type="scientific">Dactylonectria macrodidyma</name>
    <dbReference type="NCBI Taxonomy" id="307937"/>
    <lineage>
        <taxon>Eukaryota</taxon>
        <taxon>Fungi</taxon>
        <taxon>Dikarya</taxon>
        <taxon>Ascomycota</taxon>
        <taxon>Pezizomycotina</taxon>
        <taxon>Sordariomycetes</taxon>
        <taxon>Hypocreomycetidae</taxon>
        <taxon>Hypocreales</taxon>
        <taxon>Nectriaceae</taxon>
        <taxon>Dactylonectria</taxon>
    </lineage>
</organism>
<evidence type="ECO:0000259" key="2">
    <source>
        <dbReference type="Pfam" id="PF06985"/>
    </source>
</evidence>
<dbReference type="InterPro" id="IPR010730">
    <property type="entry name" value="HET"/>
</dbReference>
<proteinExistence type="predicted"/>
<evidence type="ECO:0000313" key="4">
    <source>
        <dbReference type="Proteomes" id="UP000738349"/>
    </source>
</evidence>
<accession>A0A9P9EYD7</accession>
<dbReference type="PANTHER" id="PTHR24148">
    <property type="entry name" value="ANKYRIN REPEAT DOMAIN-CONTAINING PROTEIN 39 HOMOLOG-RELATED"/>
    <property type="match status" value="1"/>
</dbReference>
<evidence type="ECO:0000313" key="3">
    <source>
        <dbReference type="EMBL" id="KAH7148511.1"/>
    </source>
</evidence>
<comment type="caution">
    <text evidence="3">The sequence shown here is derived from an EMBL/GenBank/DDBJ whole genome shotgun (WGS) entry which is preliminary data.</text>
</comment>
<evidence type="ECO:0000256" key="1">
    <source>
        <dbReference type="SAM" id="MobiDB-lite"/>
    </source>
</evidence>
<sequence length="625" mass="70101">MGSSVSSHRAAKISGKAATAEVPRRPFHDLVQRDGLPGELSWADKGPILPGSLPYTRLESDEIRLVILYAGDQSSELRLTTEIRKIEDAEGDYAAMSYVWGDPTEMGTIYVDRHEFAATKNLVASLHHVQQLLRGNETLPLWIDAICINQGDVVERNAQVSKMKQIYERSTMVITWLGETGADGLKYLDELVDWAHGKPDADRGGKAQARPILPTVHINGRYQEMKDAARIVANQYWKRVWTVQEYSSPRLGIFLCGHWWMDKSKFTPSLHLYMQALRVLRAGYEKTPDRNAFFVDATIWEVEKVIQLHKLAYARAASESAESDGIKRYTVMSMLLKFRDLKATNSLDKVFAPLCMVVDEAELAKSIPVDYSKSVKDIFTHVAVSCMVSDEWPLAILELCRFGVAPDLPSWVPDWRTLPRKVLSRDVSTGKQVVFASNQIFPSSSSPLFRVLDDDALQLEGIQVAALSQVWESMHSQELKDKTNFSIAVDDLESEYFVTGEKMSDAYRKTVNPTGHGEYPDQVPGEDLVLLTKAQWRTGRGIVARINRRRVAQTNNGLIGLAPAEAETTDEVWLIRGGGVLYVLRPVGEHRYLLIGESYFEGLMQGELAILPQVKLTPPQVVILV</sequence>